<dbReference type="GO" id="GO:0004540">
    <property type="term" value="F:RNA nuclease activity"/>
    <property type="evidence" value="ECO:0007669"/>
    <property type="project" value="InterPro"/>
</dbReference>
<proteinExistence type="inferred from homology"/>
<protein>
    <submittedName>
        <fullName evidence="9">Unannotated protein</fullName>
    </submittedName>
</protein>
<dbReference type="SUPFAM" id="SSF88723">
    <property type="entry name" value="PIN domain-like"/>
    <property type="match status" value="1"/>
</dbReference>
<keyword evidence="4" id="KW-0479">Metal-binding</keyword>
<dbReference type="InterPro" id="IPR022907">
    <property type="entry name" value="VapC_family"/>
</dbReference>
<organism evidence="9">
    <name type="scientific">freshwater metagenome</name>
    <dbReference type="NCBI Taxonomy" id="449393"/>
    <lineage>
        <taxon>unclassified sequences</taxon>
        <taxon>metagenomes</taxon>
        <taxon>ecological metagenomes</taxon>
    </lineage>
</organism>
<evidence type="ECO:0000256" key="4">
    <source>
        <dbReference type="ARBA" id="ARBA00022723"/>
    </source>
</evidence>
<reference evidence="9" key="1">
    <citation type="submission" date="2020-05" db="EMBL/GenBank/DDBJ databases">
        <authorList>
            <person name="Chiriac C."/>
            <person name="Salcher M."/>
            <person name="Ghai R."/>
            <person name="Kavagutti S V."/>
        </authorList>
    </citation>
    <scope>NUCLEOTIDE SEQUENCE</scope>
</reference>
<evidence type="ECO:0000256" key="7">
    <source>
        <dbReference type="ARBA" id="ARBA00038093"/>
    </source>
</evidence>
<gene>
    <name evidence="9" type="ORF">UFOPK4237_00547</name>
</gene>
<evidence type="ECO:0000256" key="5">
    <source>
        <dbReference type="ARBA" id="ARBA00022801"/>
    </source>
</evidence>
<dbReference type="PANTHER" id="PTHR33653:SF1">
    <property type="entry name" value="RIBONUCLEASE VAPC2"/>
    <property type="match status" value="1"/>
</dbReference>
<keyword evidence="5" id="KW-0378">Hydrolase</keyword>
<comment type="similarity">
    <text evidence="7">Belongs to the PINc/VapC protein family.</text>
</comment>
<name>A0A6J7S8W7_9ZZZZ</name>
<dbReference type="InterPro" id="IPR002716">
    <property type="entry name" value="PIN_dom"/>
</dbReference>
<sequence>MIVIDTNVFSELMASRSDSPVLAWVETVEANSLFYTAITRAEIRYGIERLPAGARKDDLSMRAQALFHSAADQQLNFDGPAADAYGLIVAKRESLGRRISIADAQIAAIALVNQAQVATRNVQDFHDCGIRIVNPWLLN</sequence>
<dbReference type="GO" id="GO:0046872">
    <property type="term" value="F:metal ion binding"/>
    <property type="evidence" value="ECO:0007669"/>
    <property type="project" value="UniProtKB-KW"/>
</dbReference>
<evidence type="ECO:0000259" key="8">
    <source>
        <dbReference type="Pfam" id="PF01850"/>
    </source>
</evidence>
<keyword evidence="3" id="KW-0540">Nuclease</keyword>
<feature type="domain" description="PIN" evidence="8">
    <location>
        <begin position="2"/>
        <end position="121"/>
    </location>
</feature>
<evidence type="ECO:0000256" key="2">
    <source>
        <dbReference type="ARBA" id="ARBA00022649"/>
    </source>
</evidence>
<dbReference type="EMBL" id="CAFBPZ010000024">
    <property type="protein sequence ID" value="CAB5036928.1"/>
    <property type="molecule type" value="Genomic_DNA"/>
</dbReference>
<dbReference type="Pfam" id="PF01850">
    <property type="entry name" value="PIN"/>
    <property type="match status" value="1"/>
</dbReference>
<keyword evidence="6" id="KW-0460">Magnesium</keyword>
<dbReference type="HAMAP" id="MF_00265">
    <property type="entry name" value="VapC_Nob1"/>
    <property type="match status" value="1"/>
</dbReference>
<dbReference type="InterPro" id="IPR029060">
    <property type="entry name" value="PIN-like_dom_sf"/>
</dbReference>
<dbReference type="AlphaFoldDB" id="A0A6J7S8W7"/>
<dbReference type="PANTHER" id="PTHR33653">
    <property type="entry name" value="RIBONUCLEASE VAPC2"/>
    <property type="match status" value="1"/>
</dbReference>
<evidence type="ECO:0000256" key="1">
    <source>
        <dbReference type="ARBA" id="ARBA00001946"/>
    </source>
</evidence>
<evidence type="ECO:0000313" key="9">
    <source>
        <dbReference type="EMBL" id="CAB5036928.1"/>
    </source>
</evidence>
<comment type="cofactor">
    <cofactor evidence="1">
        <name>Mg(2+)</name>
        <dbReference type="ChEBI" id="CHEBI:18420"/>
    </cofactor>
</comment>
<evidence type="ECO:0000256" key="6">
    <source>
        <dbReference type="ARBA" id="ARBA00022842"/>
    </source>
</evidence>
<dbReference type="Gene3D" id="3.40.50.1010">
    <property type="entry name" value="5'-nuclease"/>
    <property type="match status" value="1"/>
</dbReference>
<dbReference type="GO" id="GO:0016787">
    <property type="term" value="F:hydrolase activity"/>
    <property type="evidence" value="ECO:0007669"/>
    <property type="project" value="UniProtKB-KW"/>
</dbReference>
<accession>A0A6J7S8W7</accession>
<evidence type="ECO:0000256" key="3">
    <source>
        <dbReference type="ARBA" id="ARBA00022722"/>
    </source>
</evidence>
<dbReference type="InterPro" id="IPR050556">
    <property type="entry name" value="Type_II_TA_system_RNase"/>
</dbReference>
<keyword evidence="2" id="KW-1277">Toxin-antitoxin system</keyword>